<dbReference type="Proteomes" id="UP000249873">
    <property type="component" value="Chromosome"/>
</dbReference>
<dbReference type="RefSeq" id="WP_111373755.1">
    <property type="nucleotide sequence ID" value="NZ_CP029480.1"/>
</dbReference>
<keyword evidence="3" id="KW-1185">Reference proteome</keyword>
<dbReference type="InterPro" id="IPR013783">
    <property type="entry name" value="Ig-like_fold"/>
</dbReference>
<dbReference type="SUPFAM" id="SSF117070">
    <property type="entry name" value="LEA14-like"/>
    <property type="match status" value="2"/>
</dbReference>
<dbReference type="Gene3D" id="2.60.40.10">
    <property type="entry name" value="Immunoglobulins"/>
    <property type="match status" value="1"/>
</dbReference>
<dbReference type="EMBL" id="CP029480">
    <property type="protein sequence ID" value="AWW00389.1"/>
    <property type="molecule type" value="Genomic_DNA"/>
</dbReference>
<reference evidence="2 3" key="1">
    <citation type="submission" date="2018-05" db="EMBL/GenBank/DDBJ databases">
        <title>Complete genome sequence of Arcticibacterium luteifluviistationis SM1504T, a cytophagaceae bacterium isolated from Arctic surface seawater.</title>
        <authorList>
            <person name="Li Y."/>
            <person name="Qin Q.-L."/>
        </authorList>
    </citation>
    <scope>NUCLEOTIDE SEQUENCE [LARGE SCALE GENOMIC DNA]</scope>
    <source>
        <strain evidence="2 3">SM1504</strain>
    </source>
</reference>
<dbReference type="OrthoDB" id="892296at2"/>
<organism evidence="2 3">
    <name type="scientific">Arcticibacterium luteifluviistationis</name>
    <dbReference type="NCBI Taxonomy" id="1784714"/>
    <lineage>
        <taxon>Bacteria</taxon>
        <taxon>Pseudomonadati</taxon>
        <taxon>Bacteroidota</taxon>
        <taxon>Cytophagia</taxon>
        <taxon>Cytophagales</taxon>
        <taxon>Leadbetterellaceae</taxon>
        <taxon>Arcticibacterium</taxon>
    </lineage>
</organism>
<accession>A0A2Z4GHI5</accession>
<name>A0A2Z4GHI5_9BACT</name>
<dbReference type="AlphaFoldDB" id="A0A2Z4GHI5"/>
<dbReference type="Gene3D" id="2.60.40.1820">
    <property type="match status" value="1"/>
</dbReference>
<gene>
    <name evidence="2" type="ORF">DJ013_20305</name>
</gene>
<dbReference type="KEGG" id="als:DJ013_20305"/>
<proteinExistence type="predicted"/>
<protein>
    <recommendedName>
        <fullName evidence="1">Late embryogenesis abundant protein LEA-2 subgroup domain-containing protein</fullName>
    </recommendedName>
</protein>
<evidence type="ECO:0000313" key="3">
    <source>
        <dbReference type="Proteomes" id="UP000249873"/>
    </source>
</evidence>
<feature type="domain" description="Late embryogenesis abundant protein LEA-2 subgroup" evidence="1">
    <location>
        <begin position="181"/>
        <end position="266"/>
    </location>
</feature>
<evidence type="ECO:0000259" key="1">
    <source>
        <dbReference type="Pfam" id="PF03168"/>
    </source>
</evidence>
<dbReference type="Pfam" id="PF03168">
    <property type="entry name" value="LEA_2"/>
    <property type="match status" value="1"/>
</dbReference>
<dbReference type="InterPro" id="IPR004864">
    <property type="entry name" value="LEA_2"/>
</dbReference>
<sequence>MKKLYALFFAAFILLTAFWALYKFSGVFLPKMTLTVLQINRIGADNATLKIRVDLKNRSALSINLKDVNFKINAGGETLVETDTVVPVSMKAFKSSSFTVPVNLKLSQIKNLNYQKELQKQDSCLYSLMLEVVNEPSFFLPDTLFIKTEEKLPLYHLPEVVLTNMEPVKIFGSEGPKYNLTLLIKNKNLVPLVIKDPEYAVTFEGEDVLIEGFYGKDLVVPAKSSKTFLLPVQMDKETIIKHASKLIFNKSELDVNLIFKGNLQTNSEYIDGCNLVVKVKGNFKELVNSN</sequence>
<evidence type="ECO:0000313" key="2">
    <source>
        <dbReference type="EMBL" id="AWW00389.1"/>
    </source>
</evidence>